<dbReference type="EMBL" id="MU129081">
    <property type="protein sequence ID" value="KAF9507453.1"/>
    <property type="molecule type" value="Genomic_DNA"/>
</dbReference>
<accession>A0A9P6AKI7</accession>
<gene>
    <name evidence="2" type="ORF">BS47DRAFT_1333291</name>
</gene>
<feature type="compositionally biased region" description="Acidic residues" evidence="1">
    <location>
        <begin position="230"/>
        <end position="245"/>
    </location>
</feature>
<reference evidence="2" key="1">
    <citation type="journal article" date="2020" name="Nat. Commun.">
        <title>Large-scale genome sequencing of mycorrhizal fungi provides insights into the early evolution of symbiotic traits.</title>
        <authorList>
            <person name="Miyauchi S."/>
            <person name="Kiss E."/>
            <person name="Kuo A."/>
            <person name="Drula E."/>
            <person name="Kohler A."/>
            <person name="Sanchez-Garcia M."/>
            <person name="Morin E."/>
            <person name="Andreopoulos B."/>
            <person name="Barry K.W."/>
            <person name="Bonito G."/>
            <person name="Buee M."/>
            <person name="Carver A."/>
            <person name="Chen C."/>
            <person name="Cichocki N."/>
            <person name="Clum A."/>
            <person name="Culley D."/>
            <person name="Crous P.W."/>
            <person name="Fauchery L."/>
            <person name="Girlanda M."/>
            <person name="Hayes R.D."/>
            <person name="Keri Z."/>
            <person name="LaButti K."/>
            <person name="Lipzen A."/>
            <person name="Lombard V."/>
            <person name="Magnuson J."/>
            <person name="Maillard F."/>
            <person name="Murat C."/>
            <person name="Nolan M."/>
            <person name="Ohm R.A."/>
            <person name="Pangilinan J."/>
            <person name="Pereira M.F."/>
            <person name="Perotto S."/>
            <person name="Peter M."/>
            <person name="Pfister S."/>
            <person name="Riley R."/>
            <person name="Sitrit Y."/>
            <person name="Stielow J.B."/>
            <person name="Szollosi G."/>
            <person name="Zifcakova L."/>
            <person name="Stursova M."/>
            <person name="Spatafora J.W."/>
            <person name="Tedersoo L."/>
            <person name="Vaario L.M."/>
            <person name="Yamada A."/>
            <person name="Yan M."/>
            <person name="Wang P."/>
            <person name="Xu J."/>
            <person name="Bruns T."/>
            <person name="Baldrian P."/>
            <person name="Vilgalys R."/>
            <person name="Dunand C."/>
            <person name="Henrissat B."/>
            <person name="Grigoriev I.V."/>
            <person name="Hibbett D."/>
            <person name="Nagy L.G."/>
            <person name="Martin F.M."/>
        </authorList>
    </citation>
    <scope>NUCLEOTIDE SEQUENCE</scope>
    <source>
        <strain evidence="2">UP504</strain>
    </source>
</reference>
<evidence type="ECO:0000256" key="1">
    <source>
        <dbReference type="SAM" id="MobiDB-lite"/>
    </source>
</evidence>
<dbReference type="AlphaFoldDB" id="A0A9P6AKI7"/>
<evidence type="ECO:0000313" key="2">
    <source>
        <dbReference type="EMBL" id="KAF9507453.1"/>
    </source>
</evidence>
<comment type="caution">
    <text evidence="2">The sequence shown here is derived from an EMBL/GenBank/DDBJ whole genome shotgun (WGS) entry which is preliminary data.</text>
</comment>
<dbReference type="CDD" id="cd00161">
    <property type="entry name" value="beta-trefoil_Ricin-like"/>
    <property type="match status" value="1"/>
</dbReference>
<evidence type="ECO:0000313" key="3">
    <source>
        <dbReference type="Proteomes" id="UP000886523"/>
    </source>
</evidence>
<protein>
    <submittedName>
        <fullName evidence="2">Uncharacterized protein</fullName>
    </submittedName>
</protein>
<dbReference type="OrthoDB" id="9895617at2759"/>
<feature type="region of interest" description="Disordered" evidence="1">
    <location>
        <begin position="230"/>
        <end position="249"/>
    </location>
</feature>
<sequence>MHVNTDKKQQLDAHRAPAIQQDAYHRISSSAPDSLGFPTGYFVIRNLATGRLWDVCEHNTADGAPIILYREKEASLVENLRDPDADNQVFFVDYTGTLCSKPSGNAIDVQDGRLVLRHRRPMTLPFPNPYSHPMPRFAYDPSTGHIHVRFSCDPSYAPPNSTPSLKWKEREYLVTSIPSAKRNTSLINTATEFIFSSASRFASSVKSPLTPPFPINTNEFGEFDLRDEEVMEEERGEEGDADDNPEDRRDIRVLSLPHTAILGMAEGGSRKARERRRWEIVPILRERAKSRHSFTA</sequence>
<keyword evidence="3" id="KW-1185">Reference proteome</keyword>
<organism evidence="2 3">
    <name type="scientific">Hydnum rufescens UP504</name>
    <dbReference type="NCBI Taxonomy" id="1448309"/>
    <lineage>
        <taxon>Eukaryota</taxon>
        <taxon>Fungi</taxon>
        <taxon>Dikarya</taxon>
        <taxon>Basidiomycota</taxon>
        <taxon>Agaricomycotina</taxon>
        <taxon>Agaricomycetes</taxon>
        <taxon>Cantharellales</taxon>
        <taxon>Hydnaceae</taxon>
        <taxon>Hydnum</taxon>
    </lineage>
</organism>
<dbReference type="Gene3D" id="2.80.10.50">
    <property type="match status" value="1"/>
</dbReference>
<proteinExistence type="predicted"/>
<name>A0A9P6AKI7_9AGAM</name>
<dbReference type="SUPFAM" id="SSF50370">
    <property type="entry name" value="Ricin B-like lectins"/>
    <property type="match status" value="1"/>
</dbReference>
<dbReference type="InterPro" id="IPR035992">
    <property type="entry name" value="Ricin_B-like_lectins"/>
</dbReference>
<dbReference type="Proteomes" id="UP000886523">
    <property type="component" value="Unassembled WGS sequence"/>
</dbReference>